<sequence length="180" mass="19949">MSNDLRAAAFSAGPLLLRPWRQDDVPALVEAYRDPTMRNRLGHFVTDEADAERWLRVQAEGRKTGTRFSFAVVDTERGDELVGNVVLKYPHPGSGSAEVGYWTAVWARGRGIAPQAVEALTGWSFTAFAEDGLRRLELIHQEDNKASCRVAVKCGYAFAEILPARAPWPLDGHLHVRHAA</sequence>
<organism evidence="2 3">
    <name type="scientific">Streptomyces yanii</name>
    <dbReference type="NCBI Taxonomy" id="78510"/>
    <lineage>
        <taxon>Bacteria</taxon>
        <taxon>Bacillati</taxon>
        <taxon>Actinomycetota</taxon>
        <taxon>Actinomycetes</taxon>
        <taxon>Kitasatosporales</taxon>
        <taxon>Streptomycetaceae</taxon>
        <taxon>Streptomyces</taxon>
    </lineage>
</organism>
<dbReference type="GO" id="GO:0016746">
    <property type="term" value="F:acyltransferase activity"/>
    <property type="evidence" value="ECO:0007669"/>
    <property type="project" value="UniProtKB-KW"/>
</dbReference>
<dbReference type="PANTHER" id="PTHR43441:SF10">
    <property type="entry name" value="ACETYLTRANSFERASE"/>
    <property type="match status" value="1"/>
</dbReference>
<dbReference type="InterPro" id="IPR000182">
    <property type="entry name" value="GNAT_dom"/>
</dbReference>
<dbReference type="RefSeq" id="WP_345517840.1">
    <property type="nucleotide sequence ID" value="NZ_BAAAXD010000045.1"/>
</dbReference>
<protein>
    <submittedName>
        <fullName evidence="2">GNAT family N-acetyltransferase</fullName>
        <ecNumber evidence="2">2.3.-.-</ecNumber>
    </submittedName>
</protein>
<keyword evidence="2" id="KW-0012">Acyltransferase</keyword>
<feature type="domain" description="N-acetyltransferase" evidence="1">
    <location>
        <begin position="15"/>
        <end position="180"/>
    </location>
</feature>
<reference evidence="2 3" key="1">
    <citation type="submission" date="2024-09" db="EMBL/GenBank/DDBJ databases">
        <authorList>
            <person name="Sun Q."/>
            <person name="Mori K."/>
        </authorList>
    </citation>
    <scope>NUCLEOTIDE SEQUENCE [LARGE SCALE GENOMIC DNA]</scope>
    <source>
        <strain evidence="2 3">JCM 3331</strain>
    </source>
</reference>
<dbReference type="PROSITE" id="PS51186">
    <property type="entry name" value="GNAT"/>
    <property type="match status" value="1"/>
</dbReference>
<dbReference type="InterPro" id="IPR016181">
    <property type="entry name" value="Acyl_CoA_acyltransferase"/>
</dbReference>
<name>A0ABV5RC16_9ACTN</name>
<keyword evidence="3" id="KW-1185">Reference proteome</keyword>
<dbReference type="Pfam" id="PF13302">
    <property type="entry name" value="Acetyltransf_3"/>
    <property type="match status" value="1"/>
</dbReference>
<evidence type="ECO:0000259" key="1">
    <source>
        <dbReference type="PROSITE" id="PS51186"/>
    </source>
</evidence>
<accession>A0ABV5RC16</accession>
<evidence type="ECO:0000313" key="3">
    <source>
        <dbReference type="Proteomes" id="UP001589710"/>
    </source>
</evidence>
<dbReference type="EMBL" id="JBHMCG010000097">
    <property type="protein sequence ID" value="MFB9574449.1"/>
    <property type="molecule type" value="Genomic_DNA"/>
</dbReference>
<dbReference type="Gene3D" id="3.40.630.30">
    <property type="match status" value="1"/>
</dbReference>
<comment type="caution">
    <text evidence="2">The sequence shown here is derived from an EMBL/GenBank/DDBJ whole genome shotgun (WGS) entry which is preliminary data.</text>
</comment>
<dbReference type="EC" id="2.3.-.-" evidence="2"/>
<proteinExistence type="predicted"/>
<keyword evidence="2" id="KW-0808">Transferase</keyword>
<gene>
    <name evidence="2" type="ORF">ACFFTL_19690</name>
</gene>
<dbReference type="Proteomes" id="UP001589710">
    <property type="component" value="Unassembled WGS sequence"/>
</dbReference>
<dbReference type="PANTHER" id="PTHR43441">
    <property type="entry name" value="RIBOSOMAL-PROTEIN-SERINE ACETYLTRANSFERASE"/>
    <property type="match status" value="1"/>
</dbReference>
<dbReference type="InterPro" id="IPR051908">
    <property type="entry name" value="Ribosomal_N-acetyltransferase"/>
</dbReference>
<dbReference type="SUPFAM" id="SSF55729">
    <property type="entry name" value="Acyl-CoA N-acyltransferases (Nat)"/>
    <property type="match status" value="1"/>
</dbReference>
<evidence type="ECO:0000313" key="2">
    <source>
        <dbReference type="EMBL" id="MFB9574449.1"/>
    </source>
</evidence>